<keyword evidence="6" id="KW-0539">Nucleus</keyword>
<gene>
    <name evidence="9" type="ORF">FOZG_14095</name>
</gene>
<evidence type="ECO:0000259" key="8">
    <source>
        <dbReference type="PROSITE" id="PS50048"/>
    </source>
</evidence>
<evidence type="ECO:0000256" key="7">
    <source>
        <dbReference type="SAM" id="MobiDB-lite"/>
    </source>
</evidence>
<reference evidence="9" key="2">
    <citation type="submission" date="2012-06" db="EMBL/GenBank/DDBJ databases">
        <title>Annotation of the Genome Sequence of Fusarium oxysporum Fo47.</title>
        <authorList>
            <consortium name="The Broad Institute Genomics Platform"/>
            <person name="Ma L.-J."/>
            <person name="Corby-Kistler H."/>
            <person name="Broz K."/>
            <person name="Gale L.R."/>
            <person name="Jonkers W."/>
            <person name="O'Donnell K."/>
            <person name="Ploetz R."/>
            <person name="Steinberg C."/>
            <person name="Schwartz D.C."/>
            <person name="VanEtten H."/>
            <person name="Zhou S."/>
            <person name="Young S.K."/>
            <person name="Zeng Q."/>
            <person name="Gargeya S."/>
            <person name="Fitzgerald M."/>
            <person name="Abouelleil A."/>
            <person name="Alvarado L."/>
            <person name="Chapman S.B."/>
            <person name="Gainer-Dewar J."/>
            <person name="Goldberg J."/>
            <person name="Griggs A."/>
            <person name="Gujja S."/>
            <person name="Hansen M."/>
            <person name="Howarth C."/>
            <person name="Imamovic A."/>
            <person name="Ireland A."/>
            <person name="Larimer J."/>
            <person name="McCowan C."/>
            <person name="Murphy C."/>
            <person name="Pearson M."/>
            <person name="Poon T.W."/>
            <person name="Priest M."/>
            <person name="Roberts A."/>
            <person name="Saif S."/>
            <person name="Shea T."/>
            <person name="Sykes S."/>
            <person name="Wortman J."/>
            <person name="Nusbaum C."/>
            <person name="Birren B."/>
        </authorList>
    </citation>
    <scope>NUCLEOTIDE SEQUENCE</scope>
    <source>
        <strain evidence="9">Fo47</strain>
    </source>
</reference>
<dbReference type="GO" id="GO:0008270">
    <property type="term" value="F:zinc ion binding"/>
    <property type="evidence" value="ECO:0007669"/>
    <property type="project" value="InterPro"/>
</dbReference>
<evidence type="ECO:0000256" key="6">
    <source>
        <dbReference type="ARBA" id="ARBA00023242"/>
    </source>
</evidence>
<dbReference type="HOGENOM" id="CLU_011409_9_0_1"/>
<dbReference type="PROSITE" id="PS50048">
    <property type="entry name" value="ZN2_CY6_FUNGAL_2"/>
    <property type="match status" value="1"/>
</dbReference>
<keyword evidence="1" id="KW-0479">Metal-binding</keyword>
<protein>
    <recommendedName>
        <fullName evidence="8">Zn(2)-C6 fungal-type domain-containing protein</fullName>
    </recommendedName>
</protein>
<dbReference type="GO" id="GO:0003677">
    <property type="term" value="F:DNA binding"/>
    <property type="evidence" value="ECO:0007669"/>
    <property type="project" value="UniProtKB-KW"/>
</dbReference>
<dbReference type="SUPFAM" id="SSF57701">
    <property type="entry name" value="Zn2/Cys6 DNA-binding domain"/>
    <property type="match status" value="1"/>
</dbReference>
<feature type="compositionally biased region" description="Polar residues" evidence="7">
    <location>
        <begin position="1"/>
        <end position="35"/>
    </location>
</feature>
<dbReference type="EMBL" id="JH717906">
    <property type="protein sequence ID" value="EWZ32550.1"/>
    <property type="molecule type" value="Genomic_DNA"/>
</dbReference>
<keyword evidence="4" id="KW-0238">DNA-binding</keyword>
<keyword evidence="5" id="KW-0804">Transcription</keyword>
<proteinExistence type="predicted"/>
<dbReference type="InterPro" id="IPR001138">
    <property type="entry name" value="Zn2Cys6_DnaBD"/>
</dbReference>
<dbReference type="VEuPathDB" id="FungiDB:FOZG_14095"/>
<dbReference type="Proteomes" id="UP000030766">
    <property type="component" value="Unassembled WGS sequence"/>
</dbReference>
<dbReference type="InterPro" id="IPR036864">
    <property type="entry name" value="Zn2-C6_fun-type_DNA-bd_sf"/>
</dbReference>
<organism evidence="9">
    <name type="scientific">Fusarium oxysporum Fo47</name>
    <dbReference type="NCBI Taxonomy" id="660027"/>
    <lineage>
        <taxon>Eukaryota</taxon>
        <taxon>Fungi</taxon>
        <taxon>Dikarya</taxon>
        <taxon>Ascomycota</taxon>
        <taxon>Pezizomycotina</taxon>
        <taxon>Sordariomycetes</taxon>
        <taxon>Hypocreomycetidae</taxon>
        <taxon>Hypocreales</taxon>
        <taxon>Nectriaceae</taxon>
        <taxon>Fusarium</taxon>
        <taxon>Fusarium oxysporum species complex</taxon>
    </lineage>
</organism>
<reference evidence="9" key="1">
    <citation type="submission" date="2011-06" db="EMBL/GenBank/DDBJ databases">
        <title>The Genome Sequence of Fusarium oxysporum Fo47.</title>
        <authorList>
            <consortium name="The Broad Institute Genome Sequencing Platform"/>
            <person name="Ma L.-J."/>
            <person name="Gale L.R."/>
            <person name="Schwartz D.C."/>
            <person name="Zhou S."/>
            <person name="Corby-Kistler H."/>
            <person name="Young S.K."/>
            <person name="Zeng Q."/>
            <person name="Gargeya S."/>
            <person name="Fitzgerald M."/>
            <person name="Haas B."/>
            <person name="Abouelleil A."/>
            <person name="Alvarado L."/>
            <person name="Arachchi H.M."/>
            <person name="Berlin A."/>
            <person name="Brown A."/>
            <person name="Chapman S.B."/>
            <person name="Chen Z."/>
            <person name="Dunbar C."/>
            <person name="Freedman E."/>
            <person name="Gearin G."/>
            <person name="Gellesch M."/>
            <person name="Goldberg J."/>
            <person name="Griggs A."/>
            <person name="Gujja S."/>
            <person name="Heiman D."/>
            <person name="Howarth C."/>
            <person name="Larson L."/>
            <person name="Lui A."/>
            <person name="MacDonald P.J.P."/>
            <person name="Mehta T."/>
            <person name="Montmayeur A."/>
            <person name="Murphy C."/>
            <person name="Neiman D."/>
            <person name="Pearson M."/>
            <person name="Priest M."/>
            <person name="Roberts A."/>
            <person name="Saif S."/>
            <person name="Shea T."/>
            <person name="Shenoy N."/>
            <person name="Sisk P."/>
            <person name="Stolte C."/>
            <person name="Sykes S."/>
            <person name="Wortman J."/>
            <person name="Nusbaum C."/>
            <person name="Birren B."/>
        </authorList>
    </citation>
    <scope>NUCLEOTIDE SEQUENCE [LARGE SCALE GENOMIC DNA]</scope>
    <source>
        <strain evidence="9">Fo47</strain>
    </source>
</reference>
<dbReference type="Pfam" id="PF00172">
    <property type="entry name" value="Zn_clus"/>
    <property type="match status" value="1"/>
</dbReference>
<evidence type="ECO:0000313" key="9">
    <source>
        <dbReference type="EMBL" id="EWZ32552.1"/>
    </source>
</evidence>
<dbReference type="GO" id="GO:0000981">
    <property type="term" value="F:DNA-binding transcription factor activity, RNA polymerase II-specific"/>
    <property type="evidence" value="ECO:0007669"/>
    <property type="project" value="InterPro"/>
</dbReference>
<sequence>MYVQECQASSMTTKNKQPTASRNNNRRASGFSRTPRNAIPTCQHGCLQCTSSLHQTTMEPQTQQLPISFELSSISSKPKLTRTSASKVRTGCVTCKKRHVKCDEAKPHCRNCVRNNRQCEGYAIPDRKRNKGPGQFQWDSKRVTWAAPLKAQLHLVQDSLDFRDAQSVLYFDEFIQVVQSPWISAGFNSDLWSVTLPQVARTNDIVRHAAIAIGALSKWLAKSEYDSLGSLLSADNEAAREDTDYLNAVSHYCHALKLQSQQVSIHDAVFLSVLFLCFETLRGNRKAALDHINHGLAMLLALLTDADSALMTSIAPNPKPLIAVVADIFSQLLPQTRLILRGNIGRSPAVPNFTRGLRAKKHTVESFMSMVNQIPRDYPPTEELPPVLDNLDDFEKYWLTGRNAKLAVVPLLMEAVQSTGVLVSSDPDIISRVWKEITADPRIKEICEASTKELRALEAAFMPLFNRAIMSDAKSTDYIRAIHLRLHYLGTCTFDDLTHFYDVEPIQAKTPLFREFLSLAEISIRIAKRDLKNPAQQLSLQCNMASHLFLIALFCRDALLRDEATWLLKDYPGQDGIWNARSLYLLSHRNKIVERINASEGTAIEQWHRLLRREYLFEEGGDRVIFCYLDKDEITGEWQLVEETAVVKGELDAIEWKRRPPSAAGRPLLGDIITLWPELVE</sequence>
<dbReference type="EMBL" id="JH717906">
    <property type="protein sequence ID" value="EWZ32551.1"/>
    <property type="molecule type" value="Genomic_DNA"/>
</dbReference>
<feature type="domain" description="Zn(2)-C6 fungal-type" evidence="8">
    <location>
        <begin position="91"/>
        <end position="119"/>
    </location>
</feature>
<evidence type="ECO:0000256" key="5">
    <source>
        <dbReference type="ARBA" id="ARBA00023163"/>
    </source>
</evidence>
<evidence type="ECO:0000256" key="2">
    <source>
        <dbReference type="ARBA" id="ARBA00022833"/>
    </source>
</evidence>
<dbReference type="Gene3D" id="4.10.240.10">
    <property type="entry name" value="Zn(2)-C6 fungal-type DNA-binding domain"/>
    <property type="match status" value="1"/>
</dbReference>
<dbReference type="SMART" id="SM00066">
    <property type="entry name" value="GAL4"/>
    <property type="match status" value="1"/>
</dbReference>
<dbReference type="PANTHER" id="PTHR36206:SF4">
    <property type="entry name" value="HYPOTHETICAL CONSERVED PROTEIN (EUROFUNG)-RELATED"/>
    <property type="match status" value="1"/>
</dbReference>
<dbReference type="PROSITE" id="PS00463">
    <property type="entry name" value="ZN2_CY6_FUNGAL_1"/>
    <property type="match status" value="1"/>
</dbReference>
<dbReference type="CDD" id="cd00067">
    <property type="entry name" value="GAL4"/>
    <property type="match status" value="1"/>
</dbReference>
<dbReference type="InterPro" id="IPR052360">
    <property type="entry name" value="Transcr_Regulatory_Proteins"/>
</dbReference>
<keyword evidence="3" id="KW-0805">Transcription regulation</keyword>
<accession>W9JKH1</accession>
<dbReference type="AlphaFoldDB" id="W9JKH1"/>
<evidence type="ECO:0000256" key="4">
    <source>
        <dbReference type="ARBA" id="ARBA00023125"/>
    </source>
</evidence>
<keyword evidence="2" id="KW-0862">Zinc</keyword>
<name>W9JKH1_FUSOX</name>
<dbReference type="EMBL" id="JH717906">
    <property type="protein sequence ID" value="EWZ32552.1"/>
    <property type="molecule type" value="Genomic_DNA"/>
</dbReference>
<evidence type="ECO:0000256" key="1">
    <source>
        <dbReference type="ARBA" id="ARBA00022723"/>
    </source>
</evidence>
<evidence type="ECO:0000256" key="3">
    <source>
        <dbReference type="ARBA" id="ARBA00023015"/>
    </source>
</evidence>
<feature type="region of interest" description="Disordered" evidence="7">
    <location>
        <begin position="1"/>
        <end position="36"/>
    </location>
</feature>
<dbReference type="PANTHER" id="PTHR36206">
    <property type="entry name" value="ASPERCRYPTIN BIOSYNTHESIS CLUSTER-SPECIFIC TRANSCRIPTION REGULATOR ATNN-RELATED"/>
    <property type="match status" value="1"/>
</dbReference>